<dbReference type="Proteomes" id="UP001238334">
    <property type="component" value="Chromosome"/>
</dbReference>
<proteinExistence type="predicted"/>
<reference evidence="1 2" key="1">
    <citation type="submission" date="2023-06" db="EMBL/GenBank/DDBJ databases">
        <title>Parasedimentitalea psychrophila sp. nov., a psychrophilic bacterium isolated from deep-sea sediment.</title>
        <authorList>
            <person name="Li A."/>
        </authorList>
    </citation>
    <scope>NUCLEOTIDE SEQUENCE [LARGE SCALE GENOMIC DNA]</scope>
    <source>
        <strain evidence="1 2">QS115</strain>
    </source>
</reference>
<dbReference type="KEGG" id="ppso:QPJ95_03480"/>
<sequence length="570" mass="59915">MIGVGLGITMGGQRIRPVAQIIADFTKDRYRGGVGPGLLDLFDFVAAGNRSYINALGHLVTAGPNEPRSGHHKWDSAKGQWMPVGLLLEPAGSNVLNDNTGTNPHGGNVSGGATVTLSSSIKNGVDFAEFNSNGVQAAIWYWSVAVTPGETYTFSYLLNLGTITKPRAGVYDDTANGWVPGHDPADIDMTGREEFGDGTVLITTTVTAPAGCTSLWFYPLRSDSLPDASGTAEIAAWQVEPGSVASSRILTSGTPLSRAKDVLELSALTLAKLLVKHNRAPELVVNGDGSNGTIGWIAGANTTLSNVSGRIRGTLTASSSSARFTQELTGLTVGQTYLLGSTLYQGPTGTCRLRVSETEELSGATVRLEQILSDGEHFDGFFTATQTTMYVGAINSTTIVGNFVELGSTTIREVTMPTRIEAGEGVIQDLTIFMEGLMTYADEDAFVNTPYKYQLSAAERIVVDLDTRNTFTGQMAFTQSAGGITEQSLSSTTAFTPGNNVPFNIASYHTNTSIGGAHGGTVLATDLTPTALPDLVGQPIEIAPLGIITVAKFGLILGASGDDLVQELTR</sequence>
<evidence type="ECO:0000313" key="1">
    <source>
        <dbReference type="EMBL" id="WIY26005.1"/>
    </source>
</evidence>
<name>A0A9Y2L121_9RHOB</name>
<dbReference type="EMBL" id="CP127247">
    <property type="protein sequence ID" value="WIY26005.1"/>
    <property type="molecule type" value="Genomic_DNA"/>
</dbReference>
<keyword evidence="2" id="KW-1185">Reference proteome</keyword>
<organism evidence="1 2">
    <name type="scientific">Parasedimentitalea psychrophila</name>
    <dbReference type="NCBI Taxonomy" id="2997337"/>
    <lineage>
        <taxon>Bacteria</taxon>
        <taxon>Pseudomonadati</taxon>
        <taxon>Pseudomonadota</taxon>
        <taxon>Alphaproteobacteria</taxon>
        <taxon>Rhodobacterales</taxon>
        <taxon>Paracoccaceae</taxon>
        <taxon>Parasedimentitalea</taxon>
    </lineage>
</organism>
<dbReference type="RefSeq" id="WP_270920610.1">
    <property type="nucleotide sequence ID" value="NZ_CP127247.1"/>
</dbReference>
<protein>
    <submittedName>
        <fullName evidence="1">Uncharacterized protein</fullName>
    </submittedName>
</protein>
<dbReference type="AlphaFoldDB" id="A0A9Y2L121"/>
<accession>A0A9Y2L121</accession>
<evidence type="ECO:0000313" key="2">
    <source>
        <dbReference type="Proteomes" id="UP001238334"/>
    </source>
</evidence>
<gene>
    <name evidence="1" type="ORF">QPJ95_03480</name>
</gene>